<dbReference type="EMBL" id="LYVF01000118">
    <property type="protein sequence ID" value="OAT82944.1"/>
    <property type="molecule type" value="Genomic_DNA"/>
</dbReference>
<accession>A0A1B7LFN5</accession>
<comment type="caution">
    <text evidence="2">The sequence shown here is derived from an EMBL/GenBank/DDBJ whole genome shotgun (WGS) entry which is preliminary data.</text>
</comment>
<gene>
    <name evidence="2" type="ORF">A6M21_08270</name>
</gene>
<dbReference type="Proteomes" id="UP000078532">
    <property type="component" value="Unassembled WGS sequence"/>
</dbReference>
<dbReference type="GO" id="GO:0016779">
    <property type="term" value="F:nucleotidyltransferase activity"/>
    <property type="evidence" value="ECO:0007669"/>
    <property type="project" value="UniProtKB-ARBA"/>
</dbReference>
<protein>
    <recommendedName>
        <fullName evidence="1">MobA-like NTP transferase domain-containing protein</fullName>
    </recommendedName>
</protein>
<organism evidence="2 3">
    <name type="scientific">Desulfotomaculum copahuensis</name>
    <dbReference type="NCBI Taxonomy" id="1838280"/>
    <lineage>
        <taxon>Bacteria</taxon>
        <taxon>Bacillati</taxon>
        <taxon>Bacillota</taxon>
        <taxon>Clostridia</taxon>
        <taxon>Eubacteriales</taxon>
        <taxon>Desulfotomaculaceae</taxon>
        <taxon>Desulfotomaculum</taxon>
    </lineage>
</organism>
<dbReference type="Pfam" id="PF12804">
    <property type="entry name" value="NTP_transf_3"/>
    <property type="match status" value="1"/>
</dbReference>
<dbReference type="InterPro" id="IPR029044">
    <property type="entry name" value="Nucleotide-diphossugar_trans"/>
</dbReference>
<reference evidence="2 3" key="1">
    <citation type="submission" date="2016-04" db="EMBL/GenBank/DDBJ databases">
        <authorList>
            <person name="Evans L.H."/>
            <person name="Alamgir A."/>
            <person name="Owens N."/>
            <person name="Weber N.D."/>
            <person name="Virtaneva K."/>
            <person name="Barbian K."/>
            <person name="Babar A."/>
            <person name="Rosenke K."/>
        </authorList>
    </citation>
    <scope>NUCLEOTIDE SEQUENCE [LARGE SCALE GENOMIC DNA]</scope>
    <source>
        <strain evidence="2 3">LMa1</strain>
    </source>
</reference>
<dbReference type="OrthoDB" id="159246at2"/>
<sequence>MVDALVLAGSANDGPLKDCSPAPYEALISIGTRPMVEYVVDALLQARGIDRVAVVGPEAELAGRLPENVLVARPGKSLLENVQRGLRLLPGTGRVLLVSSDIPLLTPQAVEDFLAQCRDQSADLYYPVVPREAVESRFQNMRRTYVNLQEGVFTGGNIFLLNPAVVSGCLPVAQRLVDARKKPLQLCRLVGLPFLFRFLMHRVSLRDAESRVSALLGIRGVVVVSWYPEVGVDVDKPDDLDLISRLLRPA</sequence>
<dbReference type="InterPro" id="IPR025877">
    <property type="entry name" value="MobA-like_NTP_Trfase"/>
</dbReference>
<dbReference type="RefSeq" id="WP_066667529.1">
    <property type="nucleotide sequence ID" value="NZ_LYVF01000118.1"/>
</dbReference>
<evidence type="ECO:0000313" key="3">
    <source>
        <dbReference type="Proteomes" id="UP000078532"/>
    </source>
</evidence>
<feature type="domain" description="MobA-like NTP transferase" evidence="1">
    <location>
        <begin position="26"/>
        <end position="133"/>
    </location>
</feature>
<name>A0A1B7LFN5_9FIRM</name>
<evidence type="ECO:0000313" key="2">
    <source>
        <dbReference type="EMBL" id="OAT82944.1"/>
    </source>
</evidence>
<dbReference type="STRING" id="1838280.A6M21_08270"/>
<proteinExistence type="predicted"/>
<dbReference type="Gene3D" id="3.90.550.10">
    <property type="entry name" value="Spore Coat Polysaccharide Biosynthesis Protein SpsA, Chain A"/>
    <property type="match status" value="1"/>
</dbReference>
<keyword evidence="3" id="KW-1185">Reference proteome</keyword>
<evidence type="ECO:0000259" key="1">
    <source>
        <dbReference type="Pfam" id="PF12804"/>
    </source>
</evidence>
<dbReference type="SUPFAM" id="SSF53448">
    <property type="entry name" value="Nucleotide-diphospho-sugar transferases"/>
    <property type="match status" value="1"/>
</dbReference>
<dbReference type="AlphaFoldDB" id="A0A1B7LFN5"/>